<name>A0A6P2GEW5_9BURK</name>
<protein>
    <submittedName>
        <fullName evidence="3">Uncharacterized protein</fullName>
    </submittedName>
</protein>
<sequence length="94" mass="10467">MRPSRQTDLAACLNGRLKARLNARSARRRDAFDRAPHGPHGPRVLAPNAPNAFCRDAAHRHGTAPFHPPYGETFDLLRVPTRIACPIDPRETHS</sequence>
<dbReference type="Proteomes" id="UP000494201">
    <property type="component" value="Unassembled WGS sequence"/>
</dbReference>
<keyword evidence="5" id="KW-1185">Reference proteome</keyword>
<organism evidence="3 4">
    <name type="scientific">Burkholderia anthina</name>
    <dbReference type="NCBI Taxonomy" id="179879"/>
    <lineage>
        <taxon>Bacteria</taxon>
        <taxon>Pseudomonadati</taxon>
        <taxon>Pseudomonadota</taxon>
        <taxon>Betaproteobacteria</taxon>
        <taxon>Burkholderiales</taxon>
        <taxon>Burkholderiaceae</taxon>
        <taxon>Burkholderia</taxon>
        <taxon>Burkholderia cepacia complex</taxon>
    </lineage>
</organism>
<evidence type="ECO:0000313" key="5">
    <source>
        <dbReference type="Proteomes" id="UP000755577"/>
    </source>
</evidence>
<dbReference type="EMBL" id="CABVLY010000017">
    <property type="protein sequence ID" value="VVU51514.1"/>
    <property type="molecule type" value="Genomic_DNA"/>
</dbReference>
<feature type="region of interest" description="Disordered" evidence="1">
    <location>
        <begin position="24"/>
        <end position="49"/>
    </location>
</feature>
<evidence type="ECO:0000313" key="3">
    <source>
        <dbReference type="EMBL" id="VVU51514.1"/>
    </source>
</evidence>
<accession>A0A6P2GEW5</accession>
<reference evidence="2 5" key="2">
    <citation type="submission" date="2021-02" db="EMBL/GenBank/DDBJ databases">
        <title>Draft genome of the type strains Burkholderia anthina DSM16086.</title>
        <authorList>
            <person name="Hertel R."/>
            <person name="Meissner J."/>
            <person name="Poehlein A."/>
            <person name="Daniel R."/>
            <person name="Commichau F.M."/>
        </authorList>
    </citation>
    <scope>NUCLEOTIDE SEQUENCE [LARGE SCALE GENOMIC DNA]</scope>
    <source>
        <strain evidence="2 5">DSM 16086</strain>
    </source>
</reference>
<gene>
    <name evidence="3" type="ORF">BAN20980_04236</name>
    <name evidence="2" type="ORF">JQK92_21750</name>
</gene>
<reference evidence="3 4" key="1">
    <citation type="submission" date="2019-09" db="EMBL/GenBank/DDBJ databases">
        <authorList>
            <person name="Depoorter E."/>
        </authorList>
    </citation>
    <scope>NUCLEOTIDE SEQUENCE [LARGE SCALE GENOMIC DNA]</scope>
    <source>
        <strain evidence="3">LMG 20980</strain>
    </source>
</reference>
<evidence type="ECO:0000256" key="1">
    <source>
        <dbReference type="SAM" id="MobiDB-lite"/>
    </source>
</evidence>
<dbReference type="EMBL" id="JAFCIQ010000016">
    <property type="protein sequence ID" value="MBM2769040.1"/>
    <property type="molecule type" value="Genomic_DNA"/>
</dbReference>
<proteinExistence type="predicted"/>
<dbReference type="AlphaFoldDB" id="A0A6P2GEW5"/>
<dbReference type="RefSeq" id="WP_174927276.1">
    <property type="nucleotide sequence ID" value="NZ_CABVLY010000017.1"/>
</dbReference>
<dbReference type="GeneID" id="56502294"/>
<evidence type="ECO:0000313" key="4">
    <source>
        <dbReference type="Proteomes" id="UP000494201"/>
    </source>
</evidence>
<dbReference type="Proteomes" id="UP000755577">
    <property type="component" value="Unassembled WGS sequence"/>
</dbReference>
<evidence type="ECO:0000313" key="2">
    <source>
        <dbReference type="EMBL" id="MBM2769040.1"/>
    </source>
</evidence>